<feature type="compositionally biased region" description="Low complexity" evidence="1">
    <location>
        <begin position="344"/>
        <end position="357"/>
    </location>
</feature>
<feature type="transmembrane region" description="Helical" evidence="2">
    <location>
        <begin position="34"/>
        <end position="54"/>
    </location>
</feature>
<evidence type="ECO:0000256" key="1">
    <source>
        <dbReference type="SAM" id="MobiDB-lite"/>
    </source>
</evidence>
<keyword evidence="2" id="KW-0812">Transmembrane</keyword>
<dbReference type="CDD" id="cd00060">
    <property type="entry name" value="FHA"/>
    <property type="match status" value="1"/>
</dbReference>
<feature type="region of interest" description="Disordered" evidence="1">
    <location>
        <begin position="331"/>
        <end position="407"/>
    </location>
</feature>
<feature type="transmembrane region" description="Helical" evidence="2">
    <location>
        <begin position="181"/>
        <end position="202"/>
    </location>
</feature>
<dbReference type="SUPFAM" id="SSF49879">
    <property type="entry name" value="SMAD/FHA domain"/>
    <property type="match status" value="1"/>
</dbReference>
<accession>A0A6J7F2U4</accession>
<reference evidence="3" key="1">
    <citation type="submission" date="2020-05" db="EMBL/GenBank/DDBJ databases">
        <authorList>
            <person name="Chiriac C."/>
            <person name="Salcher M."/>
            <person name="Ghai R."/>
            <person name="Kavagutti S V."/>
        </authorList>
    </citation>
    <scope>NUCLEOTIDE SEQUENCE</scope>
</reference>
<protein>
    <submittedName>
        <fullName evidence="3">Unannotated protein</fullName>
    </submittedName>
</protein>
<evidence type="ECO:0000256" key="2">
    <source>
        <dbReference type="SAM" id="Phobius"/>
    </source>
</evidence>
<dbReference type="Gene3D" id="2.60.200.20">
    <property type="match status" value="1"/>
</dbReference>
<feature type="transmembrane region" description="Helical" evidence="2">
    <location>
        <begin position="74"/>
        <end position="93"/>
    </location>
</feature>
<gene>
    <name evidence="3" type="ORF">UFOPK3376_02540</name>
</gene>
<feature type="transmembrane region" description="Helical" evidence="2">
    <location>
        <begin position="105"/>
        <end position="129"/>
    </location>
</feature>
<dbReference type="AlphaFoldDB" id="A0A6J7F2U4"/>
<dbReference type="EMBL" id="CAFBLP010000085">
    <property type="protein sequence ID" value="CAB4887894.1"/>
    <property type="molecule type" value="Genomic_DNA"/>
</dbReference>
<feature type="transmembrane region" description="Helical" evidence="2">
    <location>
        <begin position="149"/>
        <end position="169"/>
    </location>
</feature>
<proteinExistence type="predicted"/>
<evidence type="ECO:0000313" key="3">
    <source>
        <dbReference type="EMBL" id="CAB4887894.1"/>
    </source>
</evidence>
<feature type="transmembrane region" description="Helical" evidence="2">
    <location>
        <begin position="208"/>
        <end position="229"/>
    </location>
</feature>
<keyword evidence="2" id="KW-1133">Transmembrane helix</keyword>
<name>A0A6J7F2U4_9ZZZZ</name>
<keyword evidence="2" id="KW-0472">Membrane</keyword>
<organism evidence="3">
    <name type="scientific">freshwater metagenome</name>
    <dbReference type="NCBI Taxonomy" id="449393"/>
    <lineage>
        <taxon>unclassified sequences</taxon>
        <taxon>metagenomes</taxon>
        <taxon>ecological metagenomes</taxon>
    </lineage>
</organism>
<sequence>MVAAKAGGDGYGAAMSSPTPFHEIPGGIKTSNRLGVMTIAGLIGGVIGFALSHIPGDGKDSTSLSELRHHTGLWFMFIVVGIGAGLIAGNSYLDGKPPSGESLLVAVPALLVGGYVSGYLAQMIFTSMLDDAALQSCADSNSSWCVAYAIPRAVAWLVAGGLGGLAVGASFRSRKRIQNGVLGGLAGGLIGGALFDVVPVIIGRDSEAASQVIGICLISTLMGLLISMIDTARTAMWLEVISGEMRGRQFLIMEQTTTVGSARTANVTLVSDRQIKEVHVTITQASGRASFTCAMQAPVLLNGFESHGANLSNGDVLRIGNTDLRAGFRQATGTASYPPPPPNGAGRPPDGVPRGRPTASDAAANPGGDWTSSRSNPPPPPGASRGPASAPPQPTSRPRLPTKPTNN</sequence>
<dbReference type="InterPro" id="IPR008984">
    <property type="entry name" value="SMAD_FHA_dom_sf"/>
</dbReference>